<dbReference type="InterPro" id="IPR020845">
    <property type="entry name" value="AMP-binding_CS"/>
</dbReference>
<dbReference type="InterPro" id="IPR045851">
    <property type="entry name" value="AMP-bd_C_sf"/>
</dbReference>
<protein>
    <submittedName>
        <fullName evidence="5">Long-chain fatty acid--CoA ligase</fullName>
    </submittedName>
</protein>
<evidence type="ECO:0000259" key="3">
    <source>
        <dbReference type="Pfam" id="PF00501"/>
    </source>
</evidence>
<dbReference type="Pfam" id="PF13193">
    <property type="entry name" value="AMP-binding_C"/>
    <property type="match status" value="1"/>
</dbReference>
<dbReference type="InterPro" id="IPR000873">
    <property type="entry name" value="AMP-dep_synth/lig_dom"/>
</dbReference>
<comment type="similarity">
    <text evidence="1">Belongs to the ATP-dependent AMP-binding enzyme family.</text>
</comment>
<dbReference type="InterPro" id="IPR025110">
    <property type="entry name" value="AMP-bd_C"/>
</dbReference>
<dbReference type="Gene3D" id="3.30.300.30">
    <property type="match status" value="1"/>
</dbReference>
<evidence type="ECO:0000313" key="5">
    <source>
        <dbReference type="EMBL" id="GAA3973713.1"/>
    </source>
</evidence>
<reference evidence="6" key="1">
    <citation type="journal article" date="2019" name="Int. J. Syst. Evol. Microbiol.">
        <title>The Global Catalogue of Microorganisms (GCM) 10K type strain sequencing project: providing services to taxonomists for standard genome sequencing and annotation.</title>
        <authorList>
            <consortium name="The Broad Institute Genomics Platform"/>
            <consortium name="The Broad Institute Genome Sequencing Center for Infectious Disease"/>
            <person name="Wu L."/>
            <person name="Ma J."/>
        </authorList>
    </citation>
    <scope>NUCLEOTIDE SEQUENCE [LARGE SCALE GENOMIC DNA]</scope>
    <source>
        <strain evidence="6">JCM 17217</strain>
    </source>
</reference>
<evidence type="ECO:0000256" key="1">
    <source>
        <dbReference type="ARBA" id="ARBA00006432"/>
    </source>
</evidence>
<dbReference type="PANTHER" id="PTHR43201:SF5">
    <property type="entry name" value="MEDIUM-CHAIN ACYL-COA LIGASE ACSF2, MITOCHONDRIAL"/>
    <property type="match status" value="1"/>
</dbReference>
<comment type="caution">
    <text evidence="5">The sequence shown here is derived from an EMBL/GenBank/DDBJ whole genome shotgun (WGS) entry which is preliminary data.</text>
</comment>
<proteinExistence type="inferred from homology"/>
<dbReference type="GO" id="GO:0016874">
    <property type="term" value="F:ligase activity"/>
    <property type="evidence" value="ECO:0007669"/>
    <property type="project" value="UniProtKB-KW"/>
</dbReference>
<dbReference type="PROSITE" id="PS00455">
    <property type="entry name" value="AMP_BINDING"/>
    <property type="match status" value="1"/>
</dbReference>
<organism evidence="5 6">
    <name type="scientific">Hymenobacter antarcticus</name>
    <dbReference type="NCBI Taxonomy" id="486270"/>
    <lineage>
        <taxon>Bacteria</taxon>
        <taxon>Pseudomonadati</taxon>
        <taxon>Bacteroidota</taxon>
        <taxon>Cytophagia</taxon>
        <taxon>Cytophagales</taxon>
        <taxon>Hymenobacteraceae</taxon>
        <taxon>Hymenobacter</taxon>
    </lineage>
</organism>
<sequence length="507" mass="56599">MNEKPHRIMYTKDWVAKWALYSPHQPALKELDTDRAYTYAELNQAANHLAVELIQTYGLQKGDRIMVLAEHCLEYVALFVAAQKTGLVLVPINYRLACGEIDYLVRNCEPALLIYEEQFQDKALALPGLAAVPRVWPLQTLTELCQRGLATPQPAWAGPEPDEDDPVFILYTSGTTGFPKGALYTHRMLLWNSLNTSLSLEITPGDVTINCMPPFHTGGWNVLLTPFLHRGATVGLLRKFQPERILALLDQERADIFMGVPTMLRMMMESPAFATSDLGSLRYFIVGGEALPLEVIRAWDRKGIKIRQGFGLTEVGPNLFSLHQDDAVRKIGSIGRANFYVETRLINEQGHEVGPNEVGELCLRGPMTTPGYWRDPEATAKALPDGWFRTGDLLRRDEEGYFFVMDRIKNMYISGGENVYPAEIERFLLTFPGVSEVAVIGVPDARWGEVGKAFIVTRGLDISAEALLAYCAGNLARFKVPKYLELVAELPKNDTGKINKKALQAAV</sequence>
<feature type="domain" description="AMP-binding enzyme C-terminal" evidence="4">
    <location>
        <begin position="423"/>
        <end position="497"/>
    </location>
</feature>
<dbReference type="CDD" id="cd17631">
    <property type="entry name" value="FACL_FadD13-like"/>
    <property type="match status" value="1"/>
</dbReference>
<evidence type="ECO:0000256" key="2">
    <source>
        <dbReference type="ARBA" id="ARBA00022598"/>
    </source>
</evidence>
<gene>
    <name evidence="5" type="ORF">GCM10022407_19380</name>
</gene>
<dbReference type="Pfam" id="PF00501">
    <property type="entry name" value="AMP-binding"/>
    <property type="match status" value="1"/>
</dbReference>
<dbReference type="InterPro" id="IPR042099">
    <property type="entry name" value="ANL_N_sf"/>
</dbReference>
<keyword evidence="2 5" id="KW-0436">Ligase</keyword>
<name>A0ABP7PZ00_9BACT</name>
<feature type="domain" description="AMP-dependent synthetase/ligase" evidence="3">
    <location>
        <begin position="17"/>
        <end position="373"/>
    </location>
</feature>
<dbReference type="PANTHER" id="PTHR43201">
    <property type="entry name" value="ACYL-COA SYNTHETASE"/>
    <property type="match status" value="1"/>
</dbReference>
<accession>A0ABP7PZ00</accession>
<evidence type="ECO:0000313" key="6">
    <source>
        <dbReference type="Proteomes" id="UP001501556"/>
    </source>
</evidence>
<dbReference type="SUPFAM" id="SSF56801">
    <property type="entry name" value="Acetyl-CoA synthetase-like"/>
    <property type="match status" value="1"/>
</dbReference>
<dbReference type="EMBL" id="BAABDI010000011">
    <property type="protein sequence ID" value="GAA3973713.1"/>
    <property type="molecule type" value="Genomic_DNA"/>
</dbReference>
<dbReference type="Gene3D" id="3.40.50.12780">
    <property type="entry name" value="N-terminal domain of ligase-like"/>
    <property type="match status" value="1"/>
</dbReference>
<keyword evidence="6" id="KW-1185">Reference proteome</keyword>
<evidence type="ECO:0000259" key="4">
    <source>
        <dbReference type="Pfam" id="PF13193"/>
    </source>
</evidence>
<dbReference type="Proteomes" id="UP001501556">
    <property type="component" value="Unassembled WGS sequence"/>
</dbReference>